<comment type="subcellular location">
    <subcellularLocation>
        <location evidence="1">Nucleus</location>
    </subcellularLocation>
</comment>
<keyword evidence="8" id="KW-0732">Signal</keyword>
<evidence type="ECO:0000259" key="10">
    <source>
        <dbReference type="PROSITE" id="PS51294"/>
    </source>
</evidence>
<evidence type="ECO:0000256" key="5">
    <source>
        <dbReference type="ARBA" id="ARBA00023163"/>
    </source>
</evidence>
<dbReference type="InterPro" id="IPR009057">
    <property type="entry name" value="Homeodomain-like_sf"/>
</dbReference>
<keyword evidence="6" id="KW-0539">Nucleus</keyword>
<feature type="region of interest" description="Disordered" evidence="7">
    <location>
        <begin position="204"/>
        <end position="236"/>
    </location>
</feature>
<dbReference type="PROSITE" id="PS50090">
    <property type="entry name" value="MYB_LIKE"/>
    <property type="match status" value="2"/>
</dbReference>
<organism evidence="11">
    <name type="scientific">Timspurckia oligopyrenoides</name>
    <dbReference type="NCBI Taxonomy" id="708627"/>
    <lineage>
        <taxon>Eukaryota</taxon>
        <taxon>Rhodophyta</taxon>
        <taxon>Bangiophyceae</taxon>
        <taxon>Porphyridiales</taxon>
        <taxon>Porphyridiaceae</taxon>
        <taxon>Timspurckia</taxon>
    </lineage>
</organism>
<dbReference type="PANTHER" id="PTHR45614">
    <property type="entry name" value="MYB PROTEIN-RELATED"/>
    <property type="match status" value="1"/>
</dbReference>
<gene>
    <name evidence="11" type="ORF">TOLI1172_LOCUS3766</name>
</gene>
<reference evidence="11" key="1">
    <citation type="submission" date="2021-01" db="EMBL/GenBank/DDBJ databases">
        <authorList>
            <person name="Corre E."/>
            <person name="Pelletier E."/>
            <person name="Niang G."/>
            <person name="Scheremetjew M."/>
            <person name="Finn R."/>
            <person name="Kale V."/>
            <person name="Holt S."/>
            <person name="Cochrane G."/>
            <person name="Meng A."/>
            <person name="Brown T."/>
            <person name="Cohen L."/>
        </authorList>
    </citation>
    <scope>NUCLEOTIDE SEQUENCE</scope>
    <source>
        <strain evidence="11">CCMP3278</strain>
    </source>
</reference>
<feature type="domain" description="Myb-like" evidence="9">
    <location>
        <begin position="106"/>
        <end position="152"/>
    </location>
</feature>
<dbReference type="InterPro" id="IPR050560">
    <property type="entry name" value="MYB_TF"/>
</dbReference>
<dbReference type="GO" id="GO:0000978">
    <property type="term" value="F:RNA polymerase II cis-regulatory region sequence-specific DNA binding"/>
    <property type="evidence" value="ECO:0007669"/>
    <property type="project" value="TreeGrafter"/>
</dbReference>
<proteinExistence type="predicted"/>
<evidence type="ECO:0000256" key="2">
    <source>
        <dbReference type="ARBA" id="ARBA00022737"/>
    </source>
</evidence>
<dbReference type="PANTHER" id="PTHR45614:SF25">
    <property type="entry name" value="MYB PROTEIN"/>
    <property type="match status" value="1"/>
</dbReference>
<dbReference type="GO" id="GO:0005634">
    <property type="term" value="C:nucleus"/>
    <property type="evidence" value="ECO:0007669"/>
    <property type="project" value="UniProtKB-SubCell"/>
</dbReference>
<keyword evidence="5" id="KW-0804">Transcription</keyword>
<evidence type="ECO:0000256" key="8">
    <source>
        <dbReference type="SAM" id="SignalP"/>
    </source>
</evidence>
<dbReference type="Gene3D" id="1.10.10.60">
    <property type="entry name" value="Homeodomain-like"/>
    <property type="match status" value="2"/>
</dbReference>
<evidence type="ECO:0000259" key="9">
    <source>
        <dbReference type="PROSITE" id="PS50090"/>
    </source>
</evidence>
<feature type="chain" id="PRO_5030772977" evidence="8">
    <location>
        <begin position="19"/>
        <end position="236"/>
    </location>
</feature>
<evidence type="ECO:0000256" key="3">
    <source>
        <dbReference type="ARBA" id="ARBA00023015"/>
    </source>
</evidence>
<keyword evidence="4" id="KW-0238">DNA-binding</keyword>
<feature type="compositionally biased region" description="Basic and acidic residues" evidence="7">
    <location>
        <begin position="224"/>
        <end position="236"/>
    </location>
</feature>
<dbReference type="InterPro" id="IPR017930">
    <property type="entry name" value="Myb_dom"/>
</dbReference>
<keyword evidence="2" id="KW-0677">Repeat</keyword>
<feature type="signal peptide" evidence="8">
    <location>
        <begin position="1"/>
        <end position="18"/>
    </location>
</feature>
<evidence type="ECO:0000256" key="6">
    <source>
        <dbReference type="ARBA" id="ARBA00023242"/>
    </source>
</evidence>
<dbReference type="InterPro" id="IPR001005">
    <property type="entry name" value="SANT/Myb"/>
</dbReference>
<accession>A0A7S0ZEJ7</accession>
<dbReference type="AlphaFoldDB" id="A0A7S0ZEJ7"/>
<evidence type="ECO:0000313" key="11">
    <source>
        <dbReference type="EMBL" id="CAD8819377.1"/>
    </source>
</evidence>
<dbReference type="CDD" id="cd00167">
    <property type="entry name" value="SANT"/>
    <property type="match status" value="2"/>
</dbReference>
<dbReference type="SMART" id="SM00717">
    <property type="entry name" value="SANT"/>
    <property type="match status" value="2"/>
</dbReference>
<keyword evidence="3" id="KW-0805">Transcription regulation</keyword>
<dbReference type="PROSITE" id="PS51294">
    <property type="entry name" value="HTH_MYB"/>
    <property type="match status" value="2"/>
</dbReference>
<dbReference type="FunFam" id="1.10.10.60:FF:000060">
    <property type="entry name" value="MYB transcription factor"/>
    <property type="match status" value="1"/>
</dbReference>
<evidence type="ECO:0000256" key="1">
    <source>
        <dbReference type="ARBA" id="ARBA00004123"/>
    </source>
</evidence>
<feature type="domain" description="HTH myb-type" evidence="10">
    <location>
        <begin position="157"/>
        <end position="207"/>
    </location>
</feature>
<evidence type="ECO:0000256" key="7">
    <source>
        <dbReference type="SAM" id="MobiDB-lite"/>
    </source>
</evidence>
<dbReference type="EMBL" id="HBFP01005314">
    <property type="protein sequence ID" value="CAD8819377.1"/>
    <property type="molecule type" value="Transcribed_RNA"/>
</dbReference>
<feature type="domain" description="HTH myb-type" evidence="10">
    <location>
        <begin position="103"/>
        <end position="156"/>
    </location>
</feature>
<feature type="domain" description="Myb-like" evidence="9">
    <location>
        <begin position="153"/>
        <end position="203"/>
    </location>
</feature>
<evidence type="ECO:0000256" key="4">
    <source>
        <dbReference type="ARBA" id="ARBA00023125"/>
    </source>
</evidence>
<name>A0A7S0ZEJ7_9RHOD</name>
<dbReference type="SUPFAM" id="SSF46689">
    <property type="entry name" value="Homeodomain-like"/>
    <property type="match status" value="1"/>
</dbReference>
<dbReference type="GO" id="GO:0000981">
    <property type="term" value="F:DNA-binding transcription factor activity, RNA polymerase II-specific"/>
    <property type="evidence" value="ECO:0007669"/>
    <property type="project" value="TreeGrafter"/>
</dbReference>
<feature type="compositionally biased region" description="Acidic residues" evidence="7">
    <location>
        <begin position="209"/>
        <end position="223"/>
    </location>
</feature>
<protein>
    <submittedName>
        <fullName evidence="11">Uncharacterized protein</fullName>
    </submittedName>
</protein>
<dbReference type="Pfam" id="PF00249">
    <property type="entry name" value="Myb_DNA-binding"/>
    <property type="match status" value="2"/>
</dbReference>
<sequence>MGALSMVSGLHLLCAAVAEDENDGVQRTGSFKLSNDIPDAIEPLRVHSSAGGAESGVSGTDNCQAASWSALSCAAASCSTASAIKLKEITVHSNLQQDSCVGSRIKGPWRSDEDEVLKSLVEKMGPRRWSLIALHIPGRTGKQARERWLNQLSPALNKIPWTAAEDLIIVEGHARLGNKWSEIAKLLKGRSDNAVKNRFNSTIRKQLSGEEDNEEAGVDEEDSIEKNGVHVEENER</sequence>